<evidence type="ECO:0000256" key="1">
    <source>
        <dbReference type="ARBA" id="ARBA00009291"/>
    </source>
</evidence>
<evidence type="ECO:0000313" key="6">
    <source>
        <dbReference type="Proteomes" id="UP000572817"/>
    </source>
</evidence>
<comment type="caution">
    <text evidence="5">The sequence shown here is derived from an EMBL/GenBank/DDBJ whole genome shotgun (WGS) entry which is preliminary data.</text>
</comment>
<dbReference type="Pfam" id="PF11559">
    <property type="entry name" value="ADIP"/>
    <property type="match status" value="1"/>
</dbReference>
<dbReference type="AlphaFoldDB" id="A0A8H4IK26"/>
<accession>A0A8H4IK26</accession>
<feature type="compositionally biased region" description="Low complexity" evidence="4">
    <location>
        <begin position="106"/>
        <end position="122"/>
    </location>
</feature>
<feature type="compositionally biased region" description="Basic and acidic residues" evidence="4">
    <location>
        <begin position="250"/>
        <end position="266"/>
    </location>
</feature>
<dbReference type="EMBL" id="WWBZ02000073">
    <property type="protein sequence ID" value="KAF4302581.1"/>
    <property type="molecule type" value="Genomic_DNA"/>
</dbReference>
<feature type="region of interest" description="Disordered" evidence="4">
    <location>
        <begin position="619"/>
        <end position="651"/>
    </location>
</feature>
<feature type="compositionally biased region" description="Low complexity" evidence="4">
    <location>
        <begin position="472"/>
        <end position="483"/>
    </location>
</feature>
<dbReference type="InterPro" id="IPR021622">
    <property type="entry name" value="Afadin/alpha-actinin-bd"/>
</dbReference>
<feature type="region of interest" description="Disordered" evidence="4">
    <location>
        <begin position="174"/>
        <end position="197"/>
    </location>
</feature>
<feature type="compositionally biased region" description="Basic and acidic residues" evidence="4">
    <location>
        <begin position="412"/>
        <end position="429"/>
    </location>
</feature>
<keyword evidence="6" id="KW-1185">Reference proteome</keyword>
<organism evidence="5 6">
    <name type="scientific">Botryosphaeria dothidea</name>
    <dbReference type="NCBI Taxonomy" id="55169"/>
    <lineage>
        <taxon>Eukaryota</taxon>
        <taxon>Fungi</taxon>
        <taxon>Dikarya</taxon>
        <taxon>Ascomycota</taxon>
        <taxon>Pezizomycotina</taxon>
        <taxon>Dothideomycetes</taxon>
        <taxon>Dothideomycetes incertae sedis</taxon>
        <taxon>Botryosphaeriales</taxon>
        <taxon>Botryosphaeriaceae</taxon>
        <taxon>Botryosphaeria</taxon>
    </lineage>
</organism>
<feature type="compositionally biased region" description="Basic residues" evidence="4">
    <location>
        <begin position="619"/>
        <end position="636"/>
    </location>
</feature>
<keyword evidence="2 3" id="KW-0175">Coiled coil</keyword>
<feature type="region of interest" description="Disordered" evidence="4">
    <location>
        <begin position="412"/>
        <end position="570"/>
    </location>
</feature>
<feature type="compositionally biased region" description="Polar residues" evidence="4">
    <location>
        <begin position="491"/>
        <end position="500"/>
    </location>
</feature>
<gene>
    <name evidence="5" type="ORF">GTA08_BOTSDO09951</name>
</gene>
<evidence type="ECO:0000256" key="4">
    <source>
        <dbReference type="SAM" id="MobiDB-lite"/>
    </source>
</evidence>
<evidence type="ECO:0000256" key="3">
    <source>
        <dbReference type="SAM" id="Coils"/>
    </source>
</evidence>
<feature type="compositionally biased region" description="Polar residues" evidence="4">
    <location>
        <begin position="442"/>
        <end position="455"/>
    </location>
</feature>
<feature type="region of interest" description="Disordered" evidence="4">
    <location>
        <begin position="247"/>
        <end position="266"/>
    </location>
</feature>
<evidence type="ECO:0000313" key="5">
    <source>
        <dbReference type="EMBL" id="KAF4302581.1"/>
    </source>
</evidence>
<dbReference type="Proteomes" id="UP000572817">
    <property type="component" value="Unassembled WGS sequence"/>
</dbReference>
<feature type="coiled-coil region" evidence="3">
    <location>
        <begin position="575"/>
        <end position="612"/>
    </location>
</feature>
<feature type="compositionally biased region" description="Polar residues" evidence="4">
    <location>
        <begin position="523"/>
        <end position="534"/>
    </location>
</feature>
<evidence type="ECO:0000256" key="2">
    <source>
        <dbReference type="ARBA" id="ARBA00023054"/>
    </source>
</evidence>
<proteinExistence type="inferred from homology"/>
<feature type="compositionally biased region" description="Low complexity" evidence="4">
    <location>
        <begin position="174"/>
        <end position="190"/>
    </location>
</feature>
<name>A0A8H4IK26_9PEZI</name>
<feature type="compositionally biased region" description="Acidic residues" evidence="4">
    <location>
        <begin position="386"/>
        <end position="395"/>
    </location>
</feature>
<comment type="similarity">
    <text evidence="1">Belongs to the ADIP family.</text>
</comment>
<sequence>MDPQSLKSASSYLNNLLLARGLLRNGKPIEFAHPSKAEGGKQETMAQIINLVHDLILRRDREQEQRDSLSQTLRAVRSEHQQASTIIERLQQRNEDLQRQLSLAQSSERSVKSSLRSAESSARSLREEMLRLKTTVQQVRTSCANDVRKRDVQIQRLKSHLTAQQRGNRTGLVGASITITPGSTGSGPTSMGKSEDMPNVEDAEYSLKQETTEFLTQLSQGLSDENDNLIGLVRSTLATLRELQGMPELGHSESDPEEGHENTEDSDAHVMHALPTSYEALATDMDHVLDNLRSLLTNPNFVSITEVETREEEIVKLREGWEKMEARWRDVVTMMQGWRQRMMDGGDTITLDELKMGLGPGEMLAPVAEEDEEEEFDSEVDMEYEDMDDIEEEPELPSPEKPVPHERKTDLFDIKLEPTPHHALRESDGNTRSPRKVIFAPSNRSTPSHNVSTDENASEVDLIKSGSRRSSRPSSRPTSRPASTNKPPPSATRNEQQPVSEKQGRPTIRESGIPRSVRFLIPSSITRRQSYSDTTLDRQNEPNTPNTPKYTRKRRSSPLPHEDEPSPKLTVQEKLAIAAQEAEKAAASAAAAKAEEESKQQIEEIAAIEENENINIRARRTPRRSNVKGRAKRRKSTLSPEELEALMGLAD</sequence>
<feature type="region of interest" description="Disordered" evidence="4">
    <location>
        <begin position="103"/>
        <end position="122"/>
    </location>
</feature>
<dbReference type="OrthoDB" id="312015at2759"/>
<reference evidence="5" key="1">
    <citation type="submission" date="2020-04" db="EMBL/GenBank/DDBJ databases">
        <title>Genome Assembly and Annotation of Botryosphaeria dothidea sdau 11-99, a Latent Pathogen of Apple Fruit Ring Rot in China.</title>
        <authorList>
            <person name="Yu C."/>
            <person name="Diao Y."/>
            <person name="Lu Q."/>
            <person name="Zhao J."/>
            <person name="Cui S."/>
            <person name="Peng C."/>
            <person name="He B."/>
            <person name="Liu H."/>
        </authorList>
    </citation>
    <scope>NUCLEOTIDE SEQUENCE [LARGE SCALE GENOMIC DNA]</scope>
    <source>
        <strain evidence="5">Sdau11-99</strain>
    </source>
</reference>
<feature type="region of interest" description="Disordered" evidence="4">
    <location>
        <begin position="386"/>
        <end position="405"/>
    </location>
</feature>
<protein>
    <submittedName>
        <fullName evidence="5">Nima interactive protein</fullName>
    </submittedName>
</protein>